<dbReference type="GO" id="GO:0016491">
    <property type="term" value="F:oxidoreductase activity"/>
    <property type="evidence" value="ECO:0007669"/>
    <property type="project" value="InterPro"/>
</dbReference>
<keyword evidence="4" id="KW-1185">Reference proteome</keyword>
<evidence type="ECO:0000259" key="2">
    <source>
        <dbReference type="Pfam" id="PF09995"/>
    </source>
</evidence>
<dbReference type="AlphaFoldDB" id="E2BKV5"/>
<accession>E2BKV5</accession>
<sequence>MNDVSEIDYEHYEVTPKDLPDWYDEKLCKLSQDFCLRNIFSFITANTIGVIILFAIPSISKVLSHTKQGNTPYLAYMRYYRTMLYVIDMHTYNMGDPESKFYKAIKTIRFKHAWGNNKAKKNNSGAIYQKDMAITQFAFIGHLLCMSESFGVHFKPEEEKAFIHFWRVVGHILGISDRINICRKSVAETRELLQMIIDKFSEYLSDPSPEFDELLEPMLSGLWYGNLSVNQETLLTFTYRFYNVKREVPLGWYSWLNMKYHEIVFRLLLVPYIGPILKIFINQITFMTIFFVRYLPLIAWISFGKKKSQIVLYPK</sequence>
<name>E2BKV5_HARSA</name>
<dbReference type="OrthoDB" id="6361347at2759"/>
<proteinExistence type="predicted"/>
<dbReference type="InParanoid" id="E2BKV5"/>
<keyword evidence="1" id="KW-1133">Transmembrane helix</keyword>
<dbReference type="Pfam" id="PF09995">
    <property type="entry name" value="MPAB_Lcp_cat"/>
    <property type="match status" value="1"/>
</dbReference>
<dbReference type="InterPro" id="IPR018713">
    <property type="entry name" value="MPAB/Lcp_cat_dom"/>
</dbReference>
<dbReference type="Proteomes" id="UP000008237">
    <property type="component" value="Unassembled WGS sequence"/>
</dbReference>
<feature type="domain" description="ER-bound oxygenase mpaB/mpaB'/Rubber oxygenase catalytic" evidence="2">
    <location>
        <begin position="75"/>
        <end position="218"/>
    </location>
</feature>
<evidence type="ECO:0000256" key="1">
    <source>
        <dbReference type="SAM" id="Phobius"/>
    </source>
</evidence>
<feature type="transmembrane region" description="Helical" evidence="1">
    <location>
        <begin position="286"/>
        <end position="303"/>
    </location>
</feature>
<dbReference type="PANTHER" id="PTHR37159:SF1">
    <property type="entry name" value="GH11867P"/>
    <property type="match status" value="1"/>
</dbReference>
<keyword evidence="1" id="KW-0472">Membrane</keyword>
<organism evidence="4">
    <name type="scientific">Harpegnathos saltator</name>
    <name type="common">Jerdon's jumping ant</name>
    <dbReference type="NCBI Taxonomy" id="610380"/>
    <lineage>
        <taxon>Eukaryota</taxon>
        <taxon>Metazoa</taxon>
        <taxon>Ecdysozoa</taxon>
        <taxon>Arthropoda</taxon>
        <taxon>Hexapoda</taxon>
        <taxon>Insecta</taxon>
        <taxon>Pterygota</taxon>
        <taxon>Neoptera</taxon>
        <taxon>Endopterygota</taxon>
        <taxon>Hymenoptera</taxon>
        <taxon>Apocrita</taxon>
        <taxon>Aculeata</taxon>
        <taxon>Formicoidea</taxon>
        <taxon>Formicidae</taxon>
        <taxon>Ponerinae</taxon>
        <taxon>Ponerini</taxon>
        <taxon>Harpegnathos</taxon>
    </lineage>
</organism>
<evidence type="ECO:0000313" key="4">
    <source>
        <dbReference type="Proteomes" id="UP000008237"/>
    </source>
</evidence>
<keyword evidence="1" id="KW-0812">Transmembrane</keyword>
<dbReference type="PANTHER" id="PTHR37159">
    <property type="entry name" value="GH11867P"/>
    <property type="match status" value="1"/>
</dbReference>
<gene>
    <name evidence="3" type="ORF">EAI_10240</name>
</gene>
<evidence type="ECO:0000313" key="3">
    <source>
        <dbReference type="EMBL" id="EFN83704.1"/>
    </source>
</evidence>
<dbReference type="OMA" id="WYEILNI"/>
<dbReference type="STRING" id="610380.E2BKV5"/>
<feature type="transmembrane region" description="Helical" evidence="1">
    <location>
        <begin position="39"/>
        <end position="59"/>
    </location>
</feature>
<reference evidence="3 4" key="1">
    <citation type="journal article" date="2010" name="Science">
        <title>Genomic comparison of the ants Camponotus floridanus and Harpegnathos saltator.</title>
        <authorList>
            <person name="Bonasio R."/>
            <person name="Zhang G."/>
            <person name="Ye C."/>
            <person name="Mutti N.S."/>
            <person name="Fang X."/>
            <person name="Qin N."/>
            <person name="Donahue G."/>
            <person name="Yang P."/>
            <person name="Li Q."/>
            <person name="Li C."/>
            <person name="Zhang P."/>
            <person name="Huang Z."/>
            <person name="Berger S.L."/>
            <person name="Reinberg D."/>
            <person name="Wang J."/>
            <person name="Liebig J."/>
        </authorList>
    </citation>
    <scope>NUCLEOTIDE SEQUENCE [LARGE SCALE GENOMIC DNA]</scope>
    <source>
        <strain evidence="3 4">R22 G/1</strain>
    </source>
</reference>
<dbReference type="EMBL" id="GL448826">
    <property type="protein sequence ID" value="EFN83704.1"/>
    <property type="molecule type" value="Genomic_DNA"/>
</dbReference>
<protein>
    <recommendedName>
        <fullName evidence="2">ER-bound oxygenase mpaB/mpaB'/Rubber oxygenase catalytic domain-containing protein</fullName>
    </recommendedName>
</protein>